<dbReference type="Gene3D" id="1.10.101.10">
    <property type="entry name" value="PGBD-like superfamily/PGBD"/>
    <property type="match status" value="2"/>
</dbReference>
<evidence type="ECO:0000259" key="3">
    <source>
        <dbReference type="SMART" id="SM00047"/>
    </source>
</evidence>
<keyword evidence="2" id="KW-0732">Signal</keyword>
<keyword evidence="5" id="KW-1185">Reference proteome</keyword>
<accession>A0A1I7JDD9</accession>
<dbReference type="eggNOG" id="COG3409">
    <property type="taxonomic scope" value="Bacteria"/>
</dbReference>
<dbReference type="EMBL" id="FPBV01000009">
    <property type="protein sequence ID" value="SFU83123.1"/>
    <property type="molecule type" value="Genomic_DNA"/>
</dbReference>
<reference evidence="5" key="1">
    <citation type="submission" date="2016-10" db="EMBL/GenBank/DDBJ databases">
        <authorList>
            <person name="Varghese N."/>
        </authorList>
    </citation>
    <scope>NUCLEOTIDE SEQUENCE [LARGE SCALE GENOMIC DNA]</scope>
    <source>
        <strain evidence="5">DSM 17980</strain>
    </source>
</reference>
<dbReference type="RefSeq" id="WP_074952235.1">
    <property type="nucleotide sequence ID" value="NZ_FPBV01000009.1"/>
</dbReference>
<proteinExistence type="predicted"/>
<evidence type="ECO:0000313" key="4">
    <source>
        <dbReference type="EMBL" id="SFU83123.1"/>
    </source>
</evidence>
<feature type="domain" description="Mannosyl-glycoprotein endo-beta-N-acetylglucosamidase-like" evidence="3">
    <location>
        <begin position="415"/>
        <end position="551"/>
    </location>
</feature>
<dbReference type="Pfam" id="PF01471">
    <property type="entry name" value="PG_binding_1"/>
    <property type="match status" value="2"/>
</dbReference>
<dbReference type="PANTHER" id="PTHR33308:SF9">
    <property type="entry name" value="PEPTIDOGLYCAN HYDROLASE FLGJ"/>
    <property type="match status" value="1"/>
</dbReference>
<evidence type="ECO:0000256" key="1">
    <source>
        <dbReference type="ARBA" id="ARBA00022801"/>
    </source>
</evidence>
<name>A0A1I7JDD9_9BACL</name>
<organism evidence="4 5">
    <name type="scientific">Alicyclobacillus macrosporangiidus</name>
    <dbReference type="NCBI Taxonomy" id="392015"/>
    <lineage>
        <taxon>Bacteria</taxon>
        <taxon>Bacillati</taxon>
        <taxon>Bacillota</taxon>
        <taxon>Bacilli</taxon>
        <taxon>Bacillales</taxon>
        <taxon>Alicyclobacillaceae</taxon>
        <taxon>Alicyclobacillus</taxon>
    </lineage>
</organism>
<dbReference type="AlphaFoldDB" id="A0A1I7JDD9"/>
<dbReference type="STRING" id="392015.SAMN05421543_109124"/>
<dbReference type="Pfam" id="PF01832">
    <property type="entry name" value="Glucosaminidase"/>
    <property type="match status" value="1"/>
</dbReference>
<dbReference type="InterPro" id="IPR036366">
    <property type="entry name" value="PGBDSf"/>
</dbReference>
<dbReference type="Proteomes" id="UP000183508">
    <property type="component" value="Unassembled WGS sequence"/>
</dbReference>
<dbReference type="GO" id="GO:0004040">
    <property type="term" value="F:amidase activity"/>
    <property type="evidence" value="ECO:0007669"/>
    <property type="project" value="InterPro"/>
</dbReference>
<dbReference type="Gene3D" id="1.10.530.10">
    <property type="match status" value="1"/>
</dbReference>
<dbReference type="InterPro" id="IPR002901">
    <property type="entry name" value="MGlyc_endo_b_GlcNAc-like_dom"/>
</dbReference>
<feature type="chain" id="PRO_5039559817" evidence="2">
    <location>
        <begin position="26"/>
        <end position="799"/>
    </location>
</feature>
<dbReference type="InterPro" id="IPR051056">
    <property type="entry name" value="Glycosyl_Hydrolase_73"/>
</dbReference>
<dbReference type="SUPFAM" id="SSF47090">
    <property type="entry name" value="PGBD-like"/>
    <property type="match status" value="2"/>
</dbReference>
<dbReference type="InterPro" id="IPR002477">
    <property type="entry name" value="Peptidoglycan-bd-like"/>
</dbReference>
<feature type="signal peptide" evidence="2">
    <location>
        <begin position="1"/>
        <end position="25"/>
    </location>
</feature>
<sequence length="799" mass="84820">MKRKVWMALCAAAGAVMAGSPAVWAPVAVYAQEPVLHLGDHGQAVADLQNALKAAGYYNGAVDGSFGPATLNAVKSFQKANGLTADGVVGPATWSALSSRKLQPMQILLNGQLISAPSGFAWQGTTYMPIWYLQQALTKLGIQSKWDGTYWNLQVPASMHADLSNIQIGTGAQVIEINGTPVKRVNGIASKDPAGGSITTYMPIWYLMGILDRLGIQHDWDGSHWNMTTHVSYYAYTSDGKVVGGPYSTLDAAKAAIAGIPGGVIKDGAGNVVFTQAGFAAYTAPNQDPVVVSTLDAAKQRVSGSSTGFVVDLATHKVVQFPQNYYYLNNNGSFVSTVYGWIGAAPPSFAKPGERYVAVDVNPGHSPHLAQFYLLSQSDGTYVGKLLGTYENPFRTVDLRFPAPSGVTAQAIDQWFADNNSPLQGLGDSFIRAQQRYGVDAAYLAAHAVLETGWGKSAIMQAKNNLFGYGAYDSDPAHAAGTFPSADYSIQFEAWFVRNVYLDSDGQFFYQWPTLDGMNEHYATDPAWSQKIATLMTDLTQSAQVPAGSFPQYVTGQSAPAPQSSDEPVFRMPGALGVVQANPYGGLPVWSDPSQGGSQMFPGNLKMGDSGNGVKLLQQALNRASGAGLQTDGVFGQLTQKALVAYQQAHGLPATGVCDIRTWQSLIPAPAQSIPQGTQVMVDQARMGMVGNLPTEWYHVTAGGVSGWVDSAYIALKNVYRVMSSGSSMINLYSAPSRSAQVLSKVHSGDWVVSLNPTPANGFIEVQFVDQSQPSASPVTAYVDASAAQLVAVPAPTGN</sequence>
<evidence type="ECO:0000256" key="2">
    <source>
        <dbReference type="SAM" id="SignalP"/>
    </source>
</evidence>
<dbReference type="SMART" id="SM00047">
    <property type="entry name" value="LYZ2"/>
    <property type="match status" value="1"/>
</dbReference>
<evidence type="ECO:0000313" key="5">
    <source>
        <dbReference type="Proteomes" id="UP000183508"/>
    </source>
</evidence>
<gene>
    <name evidence="4" type="ORF">SAMN05421543_109124</name>
</gene>
<dbReference type="PANTHER" id="PTHR33308">
    <property type="entry name" value="PEPTIDOGLYCAN HYDROLASE FLGJ"/>
    <property type="match status" value="1"/>
</dbReference>
<protein>
    <submittedName>
        <fullName evidence="4">Beta-N-acetylglucosaminidase</fullName>
    </submittedName>
</protein>
<dbReference type="InterPro" id="IPR036365">
    <property type="entry name" value="PGBD-like_sf"/>
</dbReference>
<keyword evidence="1" id="KW-0378">Hydrolase</keyword>
<dbReference type="eggNOG" id="COG4193">
    <property type="taxonomic scope" value="Bacteria"/>
</dbReference>